<dbReference type="Proteomes" id="UP001597542">
    <property type="component" value="Unassembled WGS sequence"/>
</dbReference>
<feature type="transmembrane region" description="Helical" evidence="1">
    <location>
        <begin position="228"/>
        <end position="246"/>
    </location>
</feature>
<feature type="transmembrane region" description="Helical" evidence="1">
    <location>
        <begin position="204"/>
        <end position="222"/>
    </location>
</feature>
<reference evidence="3" key="1">
    <citation type="journal article" date="2019" name="Int. J. Syst. Evol. Microbiol.">
        <title>The Global Catalogue of Microorganisms (GCM) 10K type strain sequencing project: providing services to taxonomists for standard genome sequencing and annotation.</title>
        <authorList>
            <consortium name="The Broad Institute Genomics Platform"/>
            <consortium name="The Broad Institute Genome Sequencing Center for Infectious Disease"/>
            <person name="Wu L."/>
            <person name="Ma J."/>
        </authorList>
    </citation>
    <scope>NUCLEOTIDE SEQUENCE [LARGE SCALE GENOMIC DNA]</scope>
    <source>
        <strain evidence="3">CGMCC 4.7638</strain>
    </source>
</reference>
<keyword evidence="1" id="KW-0472">Membrane</keyword>
<feature type="transmembrane region" description="Helical" evidence="1">
    <location>
        <begin position="253"/>
        <end position="273"/>
    </location>
</feature>
<keyword evidence="1" id="KW-0812">Transmembrane</keyword>
<organism evidence="2 3">
    <name type="scientific">Amycolatopsis albidoflavus</name>
    <dbReference type="NCBI Taxonomy" id="102226"/>
    <lineage>
        <taxon>Bacteria</taxon>
        <taxon>Bacillati</taxon>
        <taxon>Actinomycetota</taxon>
        <taxon>Actinomycetes</taxon>
        <taxon>Pseudonocardiales</taxon>
        <taxon>Pseudonocardiaceae</taxon>
        <taxon>Amycolatopsis</taxon>
    </lineage>
</organism>
<protein>
    <submittedName>
        <fullName evidence="2">Uncharacterized protein</fullName>
    </submittedName>
</protein>
<evidence type="ECO:0000313" key="2">
    <source>
        <dbReference type="EMBL" id="MFD2487695.1"/>
    </source>
</evidence>
<evidence type="ECO:0000256" key="1">
    <source>
        <dbReference type="SAM" id="Phobius"/>
    </source>
</evidence>
<proteinExistence type="predicted"/>
<feature type="transmembrane region" description="Helical" evidence="1">
    <location>
        <begin position="67"/>
        <end position="87"/>
    </location>
</feature>
<feature type="transmembrane region" description="Helical" evidence="1">
    <location>
        <begin position="122"/>
        <end position="142"/>
    </location>
</feature>
<accession>A0ABW5IFS3</accession>
<dbReference type="RefSeq" id="WP_344286177.1">
    <property type="nucleotide sequence ID" value="NZ_BAAAHV010000024.1"/>
</dbReference>
<feature type="transmembrane region" description="Helical" evidence="1">
    <location>
        <begin position="174"/>
        <end position="192"/>
    </location>
</feature>
<dbReference type="EMBL" id="JBHUKQ010000031">
    <property type="protein sequence ID" value="MFD2487695.1"/>
    <property type="molecule type" value="Genomic_DNA"/>
</dbReference>
<feature type="transmembrane region" description="Helical" evidence="1">
    <location>
        <begin position="285"/>
        <end position="304"/>
    </location>
</feature>
<sequence length="310" mass="33750">MTAPELQYRRMVRLLPRWYRAEREDEMVGALLDARDGGRIEEGRELLAMLGLGLRARLAASSAPARVVAFGDTVRLVALLGLLWGVMKGVLAVGRDLSDAVTFPHLLGPFAATVMVHVAHRLWLDLALTAATTVPLVLLFAGRRRAARMVAGAVLVAGFAAFLYRYSFSFSPDLLGYFVPQWLPLLLMVAGFHAGAPLPVARKWWLALAAIAASALYFGSFVDSDLRGLSWYAWAAVLIIPAYFAFRRRTPAWSFSLAACCAFVLTQPIVLRATMAGAGFEPTELLQICVVGAGIVALVATGIIDYRRRS</sequence>
<keyword evidence="1" id="KW-1133">Transmembrane helix</keyword>
<keyword evidence="3" id="KW-1185">Reference proteome</keyword>
<comment type="caution">
    <text evidence="2">The sequence shown here is derived from an EMBL/GenBank/DDBJ whole genome shotgun (WGS) entry which is preliminary data.</text>
</comment>
<name>A0ABW5IFS3_9PSEU</name>
<evidence type="ECO:0000313" key="3">
    <source>
        <dbReference type="Proteomes" id="UP001597542"/>
    </source>
</evidence>
<gene>
    <name evidence="2" type="ORF">ACFSUT_45995</name>
</gene>
<feature type="transmembrane region" description="Helical" evidence="1">
    <location>
        <begin position="149"/>
        <end position="168"/>
    </location>
</feature>